<evidence type="ECO:0000256" key="1">
    <source>
        <dbReference type="ARBA" id="ARBA00009776"/>
    </source>
</evidence>
<dbReference type="AlphaFoldDB" id="A0A1G7HN88"/>
<dbReference type="Pfam" id="PF02223">
    <property type="entry name" value="Thymidylate_kin"/>
    <property type="match status" value="1"/>
</dbReference>
<dbReference type="Gene3D" id="3.40.50.300">
    <property type="entry name" value="P-loop containing nucleotide triphosphate hydrolases"/>
    <property type="match status" value="1"/>
</dbReference>
<dbReference type="PANTHER" id="PTHR10344:SF4">
    <property type="entry name" value="UMP-CMP KINASE 2, MITOCHONDRIAL"/>
    <property type="match status" value="1"/>
</dbReference>
<keyword evidence="8 11" id="KW-0067">ATP-binding</keyword>
<dbReference type="GO" id="GO:0006235">
    <property type="term" value="P:dTTP biosynthetic process"/>
    <property type="evidence" value="ECO:0007669"/>
    <property type="project" value="UniProtKB-UniRule"/>
</dbReference>
<dbReference type="InterPro" id="IPR018095">
    <property type="entry name" value="Thymidylate_kin_CS"/>
</dbReference>
<dbReference type="STRING" id="1123285.SAMN05660235_00153"/>
<evidence type="ECO:0000256" key="10">
    <source>
        <dbReference type="ARBA" id="ARBA00057735"/>
    </source>
</evidence>
<name>A0A1G7HN88_9FIRM</name>
<proteinExistence type="inferred from homology"/>
<evidence type="ECO:0000313" key="13">
    <source>
        <dbReference type="EMBL" id="SDF01684.1"/>
    </source>
</evidence>
<evidence type="ECO:0000256" key="9">
    <source>
        <dbReference type="ARBA" id="ARBA00048743"/>
    </source>
</evidence>
<gene>
    <name evidence="11" type="primary">tmk</name>
    <name evidence="13" type="ORF">SAMN05660235_00153</name>
</gene>
<dbReference type="GO" id="GO:0005524">
    <property type="term" value="F:ATP binding"/>
    <property type="evidence" value="ECO:0007669"/>
    <property type="project" value="UniProtKB-UniRule"/>
</dbReference>
<keyword evidence="14" id="KW-1185">Reference proteome</keyword>
<comment type="catalytic activity">
    <reaction evidence="9 11">
        <text>dTMP + ATP = dTDP + ADP</text>
        <dbReference type="Rhea" id="RHEA:13517"/>
        <dbReference type="ChEBI" id="CHEBI:30616"/>
        <dbReference type="ChEBI" id="CHEBI:58369"/>
        <dbReference type="ChEBI" id="CHEBI:63528"/>
        <dbReference type="ChEBI" id="CHEBI:456216"/>
        <dbReference type="EC" id="2.7.4.9"/>
    </reaction>
</comment>
<dbReference type="GO" id="GO:0006233">
    <property type="term" value="P:dTDP biosynthetic process"/>
    <property type="evidence" value="ECO:0007669"/>
    <property type="project" value="InterPro"/>
</dbReference>
<feature type="binding site" evidence="11">
    <location>
        <begin position="10"/>
        <end position="17"/>
    </location>
    <ligand>
        <name>ATP</name>
        <dbReference type="ChEBI" id="CHEBI:30616"/>
    </ligand>
</feature>
<dbReference type="InterPro" id="IPR039430">
    <property type="entry name" value="Thymidylate_kin-like_dom"/>
</dbReference>
<dbReference type="GO" id="GO:0005829">
    <property type="term" value="C:cytosol"/>
    <property type="evidence" value="ECO:0007669"/>
    <property type="project" value="TreeGrafter"/>
</dbReference>
<evidence type="ECO:0000256" key="8">
    <source>
        <dbReference type="ARBA" id="ARBA00022840"/>
    </source>
</evidence>
<evidence type="ECO:0000259" key="12">
    <source>
        <dbReference type="Pfam" id="PF02223"/>
    </source>
</evidence>
<protein>
    <recommendedName>
        <fullName evidence="3 11">Thymidylate kinase</fullName>
        <ecNumber evidence="2 11">2.7.4.9</ecNumber>
    </recommendedName>
    <alternativeName>
        <fullName evidence="11">dTMP kinase</fullName>
    </alternativeName>
</protein>
<evidence type="ECO:0000256" key="4">
    <source>
        <dbReference type="ARBA" id="ARBA00022679"/>
    </source>
</evidence>
<evidence type="ECO:0000313" key="14">
    <source>
        <dbReference type="Proteomes" id="UP000243333"/>
    </source>
</evidence>
<keyword evidence="5 11" id="KW-0545">Nucleotide biosynthesis</keyword>
<dbReference type="OrthoDB" id="9774907at2"/>
<dbReference type="CDD" id="cd01672">
    <property type="entry name" value="TMPK"/>
    <property type="match status" value="1"/>
</dbReference>
<dbReference type="SUPFAM" id="SSF52540">
    <property type="entry name" value="P-loop containing nucleoside triphosphate hydrolases"/>
    <property type="match status" value="1"/>
</dbReference>
<organism evidence="13 14">
    <name type="scientific">Sporolituus thermophilus DSM 23256</name>
    <dbReference type="NCBI Taxonomy" id="1123285"/>
    <lineage>
        <taxon>Bacteria</taxon>
        <taxon>Bacillati</taxon>
        <taxon>Bacillota</taxon>
        <taxon>Negativicutes</taxon>
        <taxon>Selenomonadales</taxon>
        <taxon>Sporomusaceae</taxon>
        <taxon>Sporolituus</taxon>
    </lineage>
</organism>
<evidence type="ECO:0000256" key="5">
    <source>
        <dbReference type="ARBA" id="ARBA00022727"/>
    </source>
</evidence>
<keyword evidence="4 11" id="KW-0808">Transferase</keyword>
<comment type="function">
    <text evidence="10 11">Phosphorylation of dTMP to form dTDP in both de novo and salvage pathways of dTTP synthesis.</text>
</comment>
<accession>A0A1G7HN88</accession>
<dbReference type="GO" id="GO:0004798">
    <property type="term" value="F:dTMP kinase activity"/>
    <property type="evidence" value="ECO:0007669"/>
    <property type="project" value="UniProtKB-UniRule"/>
</dbReference>
<evidence type="ECO:0000256" key="7">
    <source>
        <dbReference type="ARBA" id="ARBA00022777"/>
    </source>
</evidence>
<comment type="similarity">
    <text evidence="1 11">Belongs to the thymidylate kinase family.</text>
</comment>
<dbReference type="PANTHER" id="PTHR10344">
    <property type="entry name" value="THYMIDYLATE KINASE"/>
    <property type="match status" value="1"/>
</dbReference>
<sequence>MPGLFITFEGADGAGKTTQLALLADYLRAQGWPVRCTREPGGTPLGDAIRALLLDPANARMAARTEALLYMAARAQHVAEVIAPALARGEIVLSDRYADSTIVYQGVARQLPEHELAAINTFATGGLEPDLTILLDCRQEVLYGRMAGRGAKDRIELEAARFHEQVRQGFLRLAAASDRFCVIEADGSVQAVHAKVIAAVQQFLDRRGSR</sequence>
<dbReference type="FunFam" id="3.40.50.300:FF:000225">
    <property type="entry name" value="Thymidylate kinase"/>
    <property type="match status" value="1"/>
</dbReference>
<dbReference type="NCBIfam" id="TIGR00041">
    <property type="entry name" value="DTMP_kinase"/>
    <property type="match status" value="1"/>
</dbReference>
<reference evidence="14" key="1">
    <citation type="submission" date="2016-10" db="EMBL/GenBank/DDBJ databases">
        <authorList>
            <person name="Varghese N."/>
            <person name="Submissions S."/>
        </authorList>
    </citation>
    <scope>NUCLEOTIDE SEQUENCE [LARGE SCALE GENOMIC DNA]</scope>
    <source>
        <strain evidence="14">DSM 23256</strain>
    </source>
</reference>
<evidence type="ECO:0000256" key="2">
    <source>
        <dbReference type="ARBA" id="ARBA00012980"/>
    </source>
</evidence>
<dbReference type="InterPro" id="IPR018094">
    <property type="entry name" value="Thymidylate_kinase"/>
</dbReference>
<dbReference type="EMBL" id="FNBU01000001">
    <property type="protein sequence ID" value="SDF01684.1"/>
    <property type="molecule type" value="Genomic_DNA"/>
</dbReference>
<dbReference type="InterPro" id="IPR027417">
    <property type="entry name" value="P-loop_NTPase"/>
</dbReference>
<dbReference type="Proteomes" id="UP000243333">
    <property type="component" value="Unassembled WGS sequence"/>
</dbReference>
<dbReference type="HAMAP" id="MF_00165">
    <property type="entry name" value="Thymidylate_kinase"/>
    <property type="match status" value="1"/>
</dbReference>
<evidence type="ECO:0000256" key="3">
    <source>
        <dbReference type="ARBA" id="ARBA00017144"/>
    </source>
</evidence>
<evidence type="ECO:0000256" key="11">
    <source>
        <dbReference type="HAMAP-Rule" id="MF_00165"/>
    </source>
</evidence>
<dbReference type="GO" id="GO:0006227">
    <property type="term" value="P:dUDP biosynthetic process"/>
    <property type="evidence" value="ECO:0007669"/>
    <property type="project" value="TreeGrafter"/>
</dbReference>
<keyword evidence="7 11" id="KW-0418">Kinase</keyword>
<feature type="domain" description="Thymidylate kinase-like" evidence="12">
    <location>
        <begin position="8"/>
        <end position="196"/>
    </location>
</feature>
<keyword evidence="6 11" id="KW-0547">Nucleotide-binding</keyword>
<dbReference type="EC" id="2.7.4.9" evidence="2 11"/>
<dbReference type="PROSITE" id="PS01331">
    <property type="entry name" value="THYMIDYLATE_KINASE"/>
    <property type="match status" value="1"/>
</dbReference>
<evidence type="ECO:0000256" key="6">
    <source>
        <dbReference type="ARBA" id="ARBA00022741"/>
    </source>
</evidence>
<dbReference type="RefSeq" id="WP_093687161.1">
    <property type="nucleotide sequence ID" value="NZ_FNBU01000001.1"/>
</dbReference>